<dbReference type="InterPro" id="IPR030878">
    <property type="entry name" value="Ribosomal_uL15"/>
</dbReference>
<dbReference type="HAMAP" id="MF_01341">
    <property type="entry name" value="Ribosomal_uL15"/>
    <property type="match status" value="1"/>
</dbReference>
<feature type="domain" description="Large ribosomal subunit protein uL15/eL18" evidence="7">
    <location>
        <begin position="78"/>
        <end position="148"/>
    </location>
</feature>
<evidence type="ECO:0000259" key="7">
    <source>
        <dbReference type="Pfam" id="PF00828"/>
    </source>
</evidence>
<evidence type="ECO:0000256" key="1">
    <source>
        <dbReference type="ARBA" id="ARBA00007320"/>
    </source>
</evidence>
<evidence type="ECO:0000256" key="6">
    <source>
        <dbReference type="SAM" id="MobiDB-lite"/>
    </source>
</evidence>
<dbReference type="SUPFAM" id="SSF52080">
    <property type="entry name" value="Ribosomal proteins L15p and L18e"/>
    <property type="match status" value="1"/>
</dbReference>
<feature type="region of interest" description="Disordered" evidence="6">
    <location>
        <begin position="1"/>
        <end position="57"/>
    </location>
</feature>
<evidence type="ECO:0000313" key="9">
    <source>
        <dbReference type="Proteomes" id="UP001333102"/>
    </source>
</evidence>
<keyword evidence="4" id="KW-0694">RNA-binding</keyword>
<accession>A0ABZ1BMT8</accession>
<proteinExistence type="inferred from homology"/>
<dbReference type="InterPro" id="IPR005749">
    <property type="entry name" value="Ribosomal_uL15_bac-type"/>
</dbReference>
<comment type="similarity">
    <text evidence="1 4 5">Belongs to the universal ribosomal protein uL15 family.</text>
</comment>
<dbReference type="Proteomes" id="UP001333102">
    <property type="component" value="Chromosome"/>
</dbReference>
<keyword evidence="9" id="KW-1185">Reference proteome</keyword>
<dbReference type="InterPro" id="IPR021131">
    <property type="entry name" value="Ribosomal_uL15/eL18"/>
</dbReference>
<protein>
    <recommendedName>
        <fullName evidence="4">Large ribosomal subunit protein uL15</fullName>
    </recommendedName>
</protein>
<organism evidence="8 9">
    <name type="scientific">Geochorda subterranea</name>
    <dbReference type="NCBI Taxonomy" id="3109564"/>
    <lineage>
        <taxon>Bacteria</taxon>
        <taxon>Bacillati</taxon>
        <taxon>Bacillota</taxon>
        <taxon>Limnochordia</taxon>
        <taxon>Limnochordales</taxon>
        <taxon>Geochordaceae</taxon>
        <taxon>Geochorda</taxon>
    </lineage>
</organism>
<evidence type="ECO:0000256" key="4">
    <source>
        <dbReference type="HAMAP-Rule" id="MF_01341"/>
    </source>
</evidence>
<gene>
    <name evidence="4 8" type="primary">rplO</name>
    <name evidence="8" type="ORF">VLY81_12025</name>
</gene>
<comment type="function">
    <text evidence="4">Binds to the 23S rRNA.</text>
</comment>
<dbReference type="Pfam" id="PF00828">
    <property type="entry name" value="Ribosomal_L27A"/>
    <property type="match status" value="1"/>
</dbReference>
<evidence type="ECO:0000256" key="3">
    <source>
        <dbReference type="ARBA" id="ARBA00023274"/>
    </source>
</evidence>
<keyword evidence="4" id="KW-0699">rRNA-binding</keyword>
<evidence type="ECO:0000256" key="2">
    <source>
        <dbReference type="ARBA" id="ARBA00022980"/>
    </source>
</evidence>
<evidence type="ECO:0000256" key="5">
    <source>
        <dbReference type="RuleBase" id="RU003888"/>
    </source>
</evidence>
<comment type="subunit">
    <text evidence="4">Part of the 50S ribosomal subunit.</text>
</comment>
<dbReference type="InterPro" id="IPR036227">
    <property type="entry name" value="Ribosomal_uL15/eL18_sf"/>
</dbReference>
<keyword evidence="2 4" id="KW-0689">Ribosomal protein</keyword>
<dbReference type="GO" id="GO:0005840">
    <property type="term" value="C:ribosome"/>
    <property type="evidence" value="ECO:0007669"/>
    <property type="project" value="UniProtKB-KW"/>
</dbReference>
<dbReference type="NCBIfam" id="TIGR01071">
    <property type="entry name" value="rplO_bact"/>
    <property type="match status" value="1"/>
</dbReference>
<feature type="compositionally biased region" description="Basic residues" evidence="6">
    <location>
        <begin position="10"/>
        <end position="20"/>
    </location>
</feature>
<keyword evidence="3 4" id="KW-0687">Ribonucleoprotein</keyword>
<dbReference type="PANTHER" id="PTHR12934:SF11">
    <property type="entry name" value="LARGE RIBOSOMAL SUBUNIT PROTEIN UL15M"/>
    <property type="match status" value="1"/>
</dbReference>
<reference evidence="9" key="1">
    <citation type="submission" date="2023-12" db="EMBL/GenBank/DDBJ databases">
        <title>Novel isolates from deep terrestrial aquifers shed light on the physiology and ecology of the class Limnochordia.</title>
        <authorList>
            <person name="Karnachuk O.V."/>
            <person name="Lukina A.P."/>
            <person name="Avakyan M.R."/>
            <person name="Kadnikov V."/>
            <person name="Begmatov S."/>
            <person name="Beletsky A.V."/>
            <person name="Mardanov A.V."/>
            <person name="Ravin N.V."/>
        </authorList>
    </citation>
    <scope>NUCLEOTIDE SEQUENCE [LARGE SCALE GENOMIC DNA]</scope>
    <source>
        <strain evidence="9">LN</strain>
    </source>
</reference>
<dbReference type="PROSITE" id="PS00475">
    <property type="entry name" value="RIBOSOMAL_L15"/>
    <property type="match status" value="1"/>
</dbReference>
<name>A0ABZ1BMT8_9FIRM</name>
<dbReference type="InterPro" id="IPR001196">
    <property type="entry name" value="Ribosomal_uL15_CS"/>
</dbReference>
<dbReference type="Gene3D" id="3.100.10.10">
    <property type="match status" value="1"/>
</dbReference>
<dbReference type="EMBL" id="CP141614">
    <property type="protein sequence ID" value="WRP14140.1"/>
    <property type="molecule type" value="Genomic_DNA"/>
</dbReference>
<dbReference type="PANTHER" id="PTHR12934">
    <property type="entry name" value="50S RIBOSOMAL PROTEIN L15"/>
    <property type="match status" value="1"/>
</dbReference>
<sequence>MKLHDLRPKPGARHRPKRVGRGIGSGHGKTSTRGHKGQWARSGGAKGPGFEGGQTPLHRRLPKLRRFTNAPFKKEMAIVNVGDLARAFEPGATVTPEALLERRLIRDLPADGVKVLGDGELDRPLAVRAHRFSEKAAEKIRAAGGTVEVIAS</sequence>
<dbReference type="RefSeq" id="WP_324668436.1">
    <property type="nucleotide sequence ID" value="NZ_CP141614.1"/>
</dbReference>
<evidence type="ECO:0000313" key="8">
    <source>
        <dbReference type="EMBL" id="WRP14140.1"/>
    </source>
</evidence>